<feature type="transmembrane region" description="Helical" evidence="7">
    <location>
        <begin position="264"/>
        <end position="287"/>
    </location>
</feature>
<evidence type="ECO:0000256" key="2">
    <source>
        <dbReference type="ARBA" id="ARBA00022448"/>
    </source>
</evidence>
<feature type="transmembrane region" description="Helical" evidence="7">
    <location>
        <begin position="46"/>
        <end position="68"/>
    </location>
</feature>
<protein>
    <submittedName>
        <fullName evidence="9">Multiple sugar transport system permease protein</fullName>
    </submittedName>
</protein>
<dbReference type="GO" id="GO:0055085">
    <property type="term" value="P:transmembrane transport"/>
    <property type="evidence" value="ECO:0007669"/>
    <property type="project" value="InterPro"/>
</dbReference>
<evidence type="ECO:0000256" key="7">
    <source>
        <dbReference type="RuleBase" id="RU363032"/>
    </source>
</evidence>
<keyword evidence="2 7" id="KW-0813">Transport</keyword>
<evidence type="ECO:0000256" key="3">
    <source>
        <dbReference type="ARBA" id="ARBA00022475"/>
    </source>
</evidence>
<dbReference type="AlphaFoldDB" id="A0A1I2G4B3"/>
<dbReference type="GO" id="GO:0005886">
    <property type="term" value="C:plasma membrane"/>
    <property type="evidence" value="ECO:0007669"/>
    <property type="project" value="UniProtKB-SubCell"/>
</dbReference>
<gene>
    <name evidence="9" type="ORF">SAMN04487969_114133</name>
</gene>
<evidence type="ECO:0000256" key="1">
    <source>
        <dbReference type="ARBA" id="ARBA00004651"/>
    </source>
</evidence>
<feature type="transmembrane region" description="Helical" evidence="7">
    <location>
        <begin position="143"/>
        <end position="161"/>
    </location>
</feature>
<evidence type="ECO:0000256" key="5">
    <source>
        <dbReference type="ARBA" id="ARBA00022989"/>
    </source>
</evidence>
<evidence type="ECO:0000256" key="4">
    <source>
        <dbReference type="ARBA" id="ARBA00022692"/>
    </source>
</evidence>
<keyword evidence="10" id="KW-1185">Reference proteome</keyword>
<reference evidence="10" key="1">
    <citation type="submission" date="2016-10" db="EMBL/GenBank/DDBJ databases">
        <authorList>
            <person name="Varghese N."/>
            <person name="Submissions S."/>
        </authorList>
    </citation>
    <scope>NUCLEOTIDE SEQUENCE [LARGE SCALE GENOMIC DNA]</scope>
    <source>
        <strain evidence="10">CGMCC 1.10223</strain>
    </source>
</reference>
<comment type="subcellular location">
    <subcellularLocation>
        <location evidence="1 7">Cell membrane</location>
        <topology evidence="1 7">Multi-pass membrane protein</topology>
    </subcellularLocation>
</comment>
<feature type="transmembrane region" description="Helical" evidence="7">
    <location>
        <begin position="108"/>
        <end position="131"/>
    </location>
</feature>
<dbReference type="InterPro" id="IPR000515">
    <property type="entry name" value="MetI-like"/>
</dbReference>
<evidence type="ECO:0000256" key="6">
    <source>
        <dbReference type="ARBA" id="ARBA00023136"/>
    </source>
</evidence>
<dbReference type="PROSITE" id="PS50928">
    <property type="entry name" value="ABC_TM1"/>
    <property type="match status" value="1"/>
</dbReference>
<dbReference type="SUPFAM" id="SSF161098">
    <property type="entry name" value="MetI-like"/>
    <property type="match status" value="1"/>
</dbReference>
<dbReference type="InterPro" id="IPR035906">
    <property type="entry name" value="MetI-like_sf"/>
</dbReference>
<comment type="similarity">
    <text evidence="7">Belongs to the binding-protein-dependent transport system permease family.</text>
</comment>
<organism evidence="9 10">
    <name type="scientific">Paenibacillus algorifonticola</name>
    <dbReference type="NCBI Taxonomy" id="684063"/>
    <lineage>
        <taxon>Bacteria</taxon>
        <taxon>Bacillati</taxon>
        <taxon>Bacillota</taxon>
        <taxon>Bacilli</taxon>
        <taxon>Bacillales</taxon>
        <taxon>Paenibacillaceae</taxon>
        <taxon>Paenibacillus</taxon>
    </lineage>
</organism>
<dbReference type="CDD" id="cd06261">
    <property type="entry name" value="TM_PBP2"/>
    <property type="match status" value="1"/>
</dbReference>
<dbReference type="PANTHER" id="PTHR30193:SF1">
    <property type="entry name" value="ABC TRANSPORTER PERMEASE PROTEIN YESP-RELATED"/>
    <property type="match status" value="1"/>
</dbReference>
<keyword evidence="5 7" id="KW-1133">Transmembrane helix</keyword>
<accession>A0A1I2G4B3</accession>
<feature type="transmembrane region" description="Helical" evidence="7">
    <location>
        <begin position="299"/>
        <end position="320"/>
    </location>
</feature>
<dbReference type="EMBL" id="FONN01000014">
    <property type="protein sequence ID" value="SFF12008.1"/>
    <property type="molecule type" value="Genomic_DNA"/>
</dbReference>
<feature type="domain" description="ABC transmembrane type-1" evidence="8">
    <location>
        <begin position="106"/>
        <end position="317"/>
    </location>
</feature>
<name>A0A1I2G4B3_9BACL</name>
<feature type="transmembrane region" description="Helical" evidence="7">
    <location>
        <begin position="192"/>
        <end position="215"/>
    </location>
</feature>
<keyword evidence="9" id="KW-0762">Sugar transport</keyword>
<dbReference type="SUPFAM" id="SSF160964">
    <property type="entry name" value="MalF N-terminal region-like"/>
    <property type="match status" value="1"/>
</dbReference>
<evidence type="ECO:0000313" key="9">
    <source>
        <dbReference type="EMBL" id="SFF12008.1"/>
    </source>
</evidence>
<feature type="transmembrane region" description="Helical" evidence="7">
    <location>
        <begin position="236"/>
        <end position="258"/>
    </location>
</feature>
<dbReference type="PANTHER" id="PTHR30193">
    <property type="entry name" value="ABC TRANSPORTER PERMEASE PROTEIN"/>
    <property type="match status" value="1"/>
</dbReference>
<evidence type="ECO:0000259" key="8">
    <source>
        <dbReference type="PROSITE" id="PS50928"/>
    </source>
</evidence>
<dbReference type="Pfam" id="PF00528">
    <property type="entry name" value="BPD_transp_1"/>
    <property type="match status" value="1"/>
</dbReference>
<dbReference type="InterPro" id="IPR051393">
    <property type="entry name" value="ABC_transporter_permease"/>
</dbReference>
<keyword evidence="6 7" id="KW-0472">Membrane</keyword>
<evidence type="ECO:0000313" key="10">
    <source>
        <dbReference type="Proteomes" id="UP000183410"/>
    </source>
</evidence>
<keyword evidence="4 7" id="KW-0812">Transmembrane</keyword>
<sequence>MFTLSYYYWFTIYRVQQSSTIYPALKRGLAMLNKKQSRWKITGHDIAGYVFISPWLIGFLLLTLWPILQSFYLSFTDYSLLDSPTWTGTDNYESIFTKDRLFMKSLTVTFTFVLLAVPIKLFFSLMVAILLNKKVRGLNWYRTAIYFPSLIGGSIAVSALWRNMFGLDGYVNHVLSWFGIEGIGWISNPDTALGTLILLNAWQFGSTMVIFLAGLKQIPKDLYESASVDGASKLRQFFKITIPMLSPVMFFNLVLGIINAFQMFTSAFIITQGGPANGTYMYVLFLYEKAFKQYEMGYASALAWILLVIIAAFTAINFLVSKYWVFYESDGGKAK</sequence>
<dbReference type="Gene3D" id="1.10.3720.10">
    <property type="entry name" value="MetI-like"/>
    <property type="match status" value="1"/>
</dbReference>
<dbReference type="Proteomes" id="UP000183410">
    <property type="component" value="Unassembled WGS sequence"/>
</dbReference>
<keyword evidence="3" id="KW-1003">Cell membrane</keyword>
<proteinExistence type="inferred from homology"/>